<proteinExistence type="predicted"/>
<feature type="domain" description="DUF5753" evidence="2">
    <location>
        <begin position="146"/>
        <end position="321"/>
    </location>
</feature>
<comment type="caution">
    <text evidence="3">The sequence shown here is derived from an EMBL/GenBank/DDBJ whole genome shotgun (WGS) entry which is preliminary data.</text>
</comment>
<dbReference type="InterPro" id="IPR043917">
    <property type="entry name" value="DUF5753"/>
</dbReference>
<dbReference type="Pfam" id="PF19054">
    <property type="entry name" value="DUF5753"/>
    <property type="match status" value="1"/>
</dbReference>
<gene>
    <name evidence="3" type="ORF">GPX89_11585</name>
</gene>
<evidence type="ECO:0000259" key="2">
    <source>
        <dbReference type="Pfam" id="PF19054"/>
    </source>
</evidence>
<feature type="region of interest" description="Disordered" evidence="1">
    <location>
        <begin position="124"/>
        <end position="143"/>
    </location>
</feature>
<dbReference type="EMBL" id="WRPP01000002">
    <property type="protein sequence ID" value="MVU77885.1"/>
    <property type="molecule type" value="Genomic_DNA"/>
</dbReference>
<accession>A0A7K1UU97</accession>
<name>A0A7K1UU97_9NOCA</name>
<evidence type="ECO:0000313" key="4">
    <source>
        <dbReference type="Proteomes" id="UP000466794"/>
    </source>
</evidence>
<keyword evidence="4" id="KW-1185">Reference proteome</keyword>
<dbReference type="AlphaFoldDB" id="A0A7K1UU97"/>
<dbReference type="RefSeq" id="WP_157387500.1">
    <property type="nucleotide sequence ID" value="NZ_WRPP01000002.1"/>
</dbReference>
<evidence type="ECO:0000313" key="3">
    <source>
        <dbReference type="EMBL" id="MVU77885.1"/>
    </source>
</evidence>
<sequence>MGRIAGQALSHNRPGATGNTGSRVLFVAKLGELWKVAGNPTLHRVARAVALRMRATSARGSCQSVSIQRISDWRAGRNVPARFESLAPVLLTLVELADPTPRRELSDLGAWRRLWKAARTEADSLTPAATRPPCRRRSASPPRTDAYLGLEQTATLVRAFECHLVPELLQTDDYARAIIALDYWSRSEKLRRIELRRKRRELLDPCGGPTVWAVLDEAVLYRPVGGTHVLRGQLEHLLELSARPNVIIQVLPLRAGGCAALGTSFTMLRFAERTFPDVVYLPQPTGAAHLERRPDEVDTYRKAMDRLAQQAESRERSRSRLIAAAAGLRQGPIPA</sequence>
<organism evidence="3 4">
    <name type="scientific">Nocardia terrae</name>
    <dbReference type="NCBI Taxonomy" id="2675851"/>
    <lineage>
        <taxon>Bacteria</taxon>
        <taxon>Bacillati</taxon>
        <taxon>Actinomycetota</taxon>
        <taxon>Actinomycetes</taxon>
        <taxon>Mycobacteriales</taxon>
        <taxon>Nocardiaceae</taxon>
        <taxon>Nocardia</taxon>
    </lineage>
</organism>
<evidence type="ECO:0000256" key="1">
    <source>
        <dbReference type="SAM" id="MobiDB-lite"/>
    </source>
</evidence>
<protein>
    <submittedName>
        <fullName evidence="3">Transcriptional regulator</fullName>
    </submittedName>
</protein>
<dbReference type="Proteomes" id="UP000466794">
    <property type="component" value="Unassembled WGS sequence"/>
</dbReference>
<reference evidence="3 4" key="1">
    <citation type="submission" date="2019-12" db="EMBL/GenBank/DDBJ databases">
        <title>Nocardia sp. nov. ET3-3 isolated from soil.</title>
        <authorList>
            <person name="Kanchanasin P."/>
            <person name="Tanasupawat S."/>
            <person name="Yuki M."/>
            <person name="Kudo T."/>
        </authorList>
    </citation>
    <scope>NUCLEOTIDE SEQUENCE [LARGE SCALE GENOMIC DNA]</scope>
    <source>
        <strain evidence="3 4">ET3-3</strain>
    </source>
</reference>